<proteinExistence type="predicted"/>
<sequence length="93" mass="9440">MSEPTILFSKPIATVSLPGFPDVLADVAAARRAVEAARLPVARSCPAWVEASNRLLLAQATRTVAAAEAARIALVLAAAGESLNAVTAFAVAA</sequence>
<keyword evidence="2" id="KW-1185">Reference proteome</keyword>
<dbReference type="AlphaFoldDB" id="A0A1G9U410"/>
<organism evidence="1 2">
    <name type="scientific">Methylobacterium phyllostachyos</name>
    <dbReference type="NCBI Taxonomy" id="582672"/>
    <lineage>
        <taxon>Bacteria</taxon>
        <taxon>Pseudomonadati</taxon>
        <taxon>Pseudomonadota</taxon>
        <taxon>Alphaproteobacteria</taxon>
        <taxon>Hyphomicrobiales</taxon>
        <taxon>Methylobacteriaceae</taxon>
        <taxon>Methylobacterium</taxon>
    </lineage>
</organism>
<dbReference type="Proteomes" id="UP000198704">
    <property type="component" value="Unassembled WGS sequence"/>
</dbReference>
<dbReference type="STRING" id="582672.SAMN05216360_102388"/>
<dbReference type="RefSeq" id="WP_167627611.1">
    <property type="nucleotide sequence ID" value="NZ_FNHS01000002.1"/>
</dbReference>
<protein>
    <submittedName>
        <fullName evidence="1">Uncharacterized protein</fullName>
    </submittedName>
</protein>
<evidence type="ECO:0000313" key="1">
    <source>
        <dbReference type="EMBL" id="SDM54295.1"/>
    </source>
</evidence>
<accession>A0A1G9U410</accession>
<dbReference type="EMBL" id="FNHS01000002">
    <property type="protein sequence ID" value="SDM54295.1"/>
    <property type="molecule type" value="Genomic_DNA"/>
</dbReference>
<name>A0A1G9U410_9HYPH</name>
<reference evidence="2" key="1">
    <citation type="submission" date="2016-10" db="EMBL/GenBank/DDBJ databases">
        <authorList>
            <person name="Varghese N."/>
            <person name="Submissions S."/>
        </authorList>
    </citation>
    <scope>NUCLEOTIDE SEQUENCE [LARGE SCALE GENOMIC DNA]</scope>
    <source>
        <strain evidence="2">BL47</strain>
    </source>
</reference>
<gene>
    <name evidence="1" type="ORF">SAMN05216360_102388</name>
</gene>
<evidence type="ECO:0000313" key="2">
    <source>
        <dbReference type="Proteomes" id="UP000198704"/>
    </source>
</evidence>